<keyword evidence="4" id="KW-1185">Reference proteome</keyword>
<evidence type="ECO:0000313" key="4">
    <source>
        <dbReference type="Proteomes" id="UP000667802"/>
    </source>
</evidence>
<comment type="caution">
    <text evidence="3">The sequence shown here is derived from an EMBL/GenBank/DDBJ whole genome shotgun (WGS) entry which is preliminary data.</text>
</comment>
<reference evidence="4" key="1">
    <citation type="journal article" date="2021" name="Science">
        <title>Hunting the eagle killer: A cyanobacterial neurotoxin causes vacuolar myelinopathy.</title>
        <authorList>
            <person name="Breinlinger S."/>
            <person name="Phillips T.J."/>
            <person name="Haram B.N."/>
            <person name="Mares J."/>
            <person name="Martinez Yerena J.A."/>
            <person name="Hrouzek P."/>
            <person name="Sobotka R."/>
            <person name="Henderson W.M."/>
            <person name="Schmieder P."/>
            <person name="Williams S.M."/>
            <person name="Lauderdale J.D."/>
            <person name="Wilde H.D."/>
            <person name="Gerrin W."/>
            <person name="Kust A."/>
            <person name="Washington J.W."/>
            <person name="Wagner C."/>
            <person name="Geier B."/>
            <person name="Liebeke M."/>
            <person name="Enke H."/>
            <person name="Niedermeyer T.H.J."/>
            <person name="Wilde S.B."/>
        </authorList>
    </citation>
    <scope>NUCLEOTIDE SEQUENCE [LARGE SCALE GENOMIC DNA]</scope>
    <source>
        <strain evidence="4">Thurmond2011</strain>
    </source>
</reference>
<name>A0AAP5M9D6_9CYAN</name>
<organism evidence="3 4">
    <name type="scientific">Aetokthonos hydrillicola Thurmond2011</name>
    <dbReference type="NCBI Taxonomy" id="2712845"/>
    <lineage>
        <taxon>Bacteria</taxon>
        <taxon>Bacillati</taxon>
        <taxon>Cyanobacteriota</taxon>
        <taxon>Cyanophyceae</taxon>
        <taxon>Nostocales</taxon>
        <taxon>Hapalosiphonaceae</taxon>
        <taxon>Aetokthonos</taxon>
    </lineage>
</organism>
<dbReference type="RefSeq" id="WP_208353321.1">
    <property type="nucleotide sequence ID" value="NZ_JAALHA020000002.1"/>
</dbReference>
<protein>
    <submittedName>
        <fullName evidence="3">CHAT domain-containing protein</fullName>
    </submittedName>
</protein>
<proteinExistence type="predicted"/>
<evidence type="ECO:0000313" key="3">
    <source>
        <dbReference type="EMBL" id="MDR9894573.1"/>
    </source>
</evidence>
<feature type="domain" description="CHAT" evidence="2">
    <location>
        <begin position="7"/>
        <end position="158"/>
    </location>
</feature>
<dbReference type="EMBL" id="JAALHA020000002">
    <property type="protein sequence ID" value="MDR9894573.1"/>
    <property type="molecule type" value="Genomic_DNA"/>
</dbReference>
<evidence type="ECO:0000256" key="1">
    <source>
        <dbReference type="SAM" id="MobiDB-lite"/>
    </source>
</evidence>
<dbReference type="AlphaFoldDB" id="A0AAP5M9D6"/>
<dbReference type="Pfam" id="PF12770">
    <property type="entry name" value="CHAT"/>
    <property type="match status" value="1"/>
</dbReference>
<sequence>MQQKILILSANPRGTTALRLDEEVREIDAGLKRARNRDQFVLEQKWAVRPRDIQRAMLEINPQIIHFSGHGMGDEGLVFENETGEAKLVDGEALAGLFELFADQIECVVLNGCHSEVQANAIAQHINYVIGMSQAIGDRAGIEFSVGFYDALGAGKSVEFAYKFGCAAIRLAGISEQLTPTLKKKPVKVSKNHPLLPNEPAPELDQEPNGSYTELLTELLLRSGRAESSARKALCIKIGIEPNQLGFLRQTTDADFALELITYLDSIGNNRALCKICSELEFVFKGGKYSADLENIKSKLSCNNVRG</sequence>
<dbReference type="Proteomes" id="UP000667802">
    <property type="component" value="Unassembled WGS sequence"/>
</dbReference>
<feature type="region of interest" description="Disordered" evidence="1">
    <location>
        <begin position="189"/>
        <end position="208"/>
    </location>
</feature>
<dbReference type="InterPro" id="IPR024983">
    <property type="entry name" value="CHAT_dom"/>
</dbReference>
<accession>A0AAP5M9D6</accession>
<gene>
    <name evidence="3" type="ORF">G7B40_008300</name>
</gene>
<evidence type="ECO:0000259" key="2">
    <source>
        <dbReference type="Pfam" id="PF12770"/>
    </source>
</evidence>